<dbReference type="PANTHER" id="PTHR43639:SF1">
    <property type="entry name" value="SHORT-CHAIN DEHYDROGENASE_REDUCTASE FAMILY PROTEIN"/>
    <property type="match status" value="1"/>
</dbReference>
<dbReference type="Gene3D" id="3.40.50.720">
    <property type="entry name" value="NAD(P)-binding Rossmann-like Domain"/>
    <property type="match status" value="1"/>
</dbReference>
<dbReference type="CDD" id="cd05345">
    <property type="entry name" value="BKR_3_SDR_c"/>
    <property type="match status" value="1"/>
</dbReference>
<dbReference type="PRINTS" id="PR00080">
    <property type="entry name" value="SDRFAMILY"/>
</dbReference>
<dbReference type="NCBIfam" id="NF005559">
    <property type="entry name" value="PRK07231.1"/>
    <property type="match status" value="1"/>
</dbReference>
<evidence type="ECO:0000313" key="3">
    <source>
        <dbReference type="EMBL" id="EHH10985.1"/>
    </source>
</evidence>
<dbReference type="SUPFAM" id="SSF51735">
    <property type="entry name" value="NAD(P)-binding Rossmann-fold domains"/>
    <property type="match status" value="1"/>
</dbReference>
<name>G6YBA4_9HYPH</name>
<dbReference type="GO" id="GO:0004316">
    <property type="term" value="F:3-oxoacyl-[acyl-carrier-protein] reductase (NADPH) activity"/>
    <property type="evidence" value="ECO:0007669"/>
    <property type="project" value="UniProtKB-EC"/>
</dbReference>
<dbReference type="AlphaFoldDB" id="G6YBA4"/>
<dbReference type="Pfam" id="PF13561">
    <property type="entry name" value="adh_short_C2"/>
    <property type="match status" value="1"/>
</dbReference>
<gene>
    <name evidence="3" type="primary">fabG</name>
    <name evidence="3" type="ORF">MEA186_16142</name>
</gene>
<organism evidence="3 4">
    <name type="scientific">Mesorhizobium amorphae CCNWGS0123</name>
    <dbReference type="NCBI Taxonomy" id="1082933"/>
    <lineage>
        <taxon>Bacteria</taxon>
        <taxon>Pseudomonadati</taxon>
        <taxon>Pseudomonadota</taxon>
        <taxon>Alphaproteobacteria</taxon>
        <taxon>Hyphomicrobiales</taxon>
        <taxon>Phyllobacteriaceae</taxon>
        <taxon>Mesorhizobium</taxon>
    </lineage>
</organism>
<protein>
    <submittedName>
        <fullName evidence="3">3-ketoacyl-(Acyl-carrier-protein) reductase</fullName>
        <ecNumber evidence="3">1.1.1.100</ecNumber>
    </submittedName>
</protein>
<dbReference type="FunFam" id="3.40.50.720:FF:000084">
    <property type="entry name" value="Short-chain dehydrogenase reductase"/>
    <property type="match status" value="1"/>
</dbReference>
<dbReference type="STRING" id="1082933.A6B35_09100"/>
<sequence>MPHIFRGLWPAQWVVFIMSEKSMRLENKVAIITGAASGFGEGMARRFAEEGAKIVVADLNARGAERVAAEIGKAAIWTQTDVSLRSEFDEMVYAAKSAFGRIDIMVNNAGYTHRNGDMLDVSEETFDLITAVNMKAIYHAALAVVPIMERQGGGVILTTASTAGLRPRPGLTWYNASKGWAITATKSMAVELAPKNIRVNCLCPVAGETGMLEKFMGADTPEIREKFRASIPLGRLSTPLDIANAALWLASDEAAFITGVALEVDGGRCI</sequence>
<dbReference type="Proteomes" id="UP000002949">
    <property type="component" value="Unassembled WGS sequence"/>
</dbReference>
<proteinExistence type="inferred from homology"/>
<evidence type="ECO:0000256" key="1">
    <source>
        <dbReference type="ARBA" id="ARBA00006484"/>
    </source>
</evidence>
<comment type="similarity">
    <text evidence="1">Belongs to the short-chain dehydrogenases/reductases (SDR) family.</text>
</comment>
<dbReference type="InterPro" id="IPR002347">
    <property type="entry name" value="SDR_fam"/>
</dbReference>
<reference evidence="3 4" key="1">
    <citation type="journal article" date="2012" name="J. Bacteriol.">
        <title>Draft Genome Sequence of Plant Growth-Promoting Rhizobium Mesorhizobium amorphae, Isolated from Zinc-Lead Mine Tailings.</title>
        <authorList>
            <person name="Hao X."/>
            <person name="Lin Y."/>
            <person name="Johnstone L."/>
            <person name="Baltrus D.A."/>
            <person name="Miller S.J."/>
            <person name="Wei G."/>
            <person name="Rensing C."/>
        </authorList>
    </citation>
    <scope>NUCLEOTIDE SEQUENCE [LARGE SCALE GENOMIC DNA]</scope>
    <source>
        <strain evidence="3 4">CCNWGS0123</strain>
    </source>
</reference>
<evidence type="ECO:0000313" key="4">
    <source>
        <dbReference type="Proteomes" id="UP000002949"/>
    </source>
</evidence>
<dbReference type="PATRIC" id="fig|1082933.3.peg.3146"/>
<dbReference type="InterPro" id="IPR036291">
    <property type="entry name" value="NAD(P)-bd_dom_sf"/>
</dbReference>
<dbReference type="EMBL" id="AGSN01000117">
    <property type="protein sequence ID" value="EHH10985.1"/>
    <property type="molecule type" value="Genomic_DNA"/>
</dbReference>
<keyword evidence="2 3" id="KW-0560">Oxidoreductase</keyword>
<keyword evidence="4" id="KW-1185">Reference proteome</keyword>
<dbReference type="PANTHER" id="PTHR43639">
    <property type="entry name" value="OXIDOREDUCTASE, SHORT-CHAIN DEHYDROGENASE/REDUCTASE FAMILY (AFU_ORTHOLOGUE AFUA_5G02870)"/>
    <property type="match status" value="1"/>
</dbReference>
<dbReference type="EC" id="1.1.1.100" evidence="3"/>
<evidence type="ECO:0000256" key="2">
    <source>
        <dbReference type="ARBA" id="ARBA00023002"/>
    </source>
</evidence>
<accession>G6YBA4</accession>
<dbReference type="eggNOG" id="COG1028">
    <property type="taxonomic scope" value="Bacteria"/>
</dbReference>
<dbReference type="PRINTS" id="PR00081">
    <property type="entry name" value="GDHRDH"/>
</dbReference>